<sequence>MELRDCPSEVKVRSEQSTHGPQNFQQEERSTVATKLGSIQGPPTKSFTKHNFGVFTKAYVMKVKEDADLPEAILMLDWLIKHNVVVDCRAKGVCLITAEGK</sequence>
<dbReference type="AlphaFoldDB" id="A0A5B6WRQ4"/>
<dbReference type="EMBL" id="SMMG02000002">
    <property type="protein sequence ID" value="KAA3483784.1"/>
    <property type="molecule type" value="Genomic_DNA"/>
</dbReference>
<gene>
    <name evidence="2" type="ORF">EPI10_005926</name>
</gene>
<dbReference type="OrthoDB" id="1703479at2759"/>
<evidence type="ECO:0000313" key="3">
    <source>
        <dbReference type="Proteomes" id="UP000325315"/>
    </source>
</evidence>
<organism evidence="2 3">
    <name type="scientific">Gossypium australe</name>
    <dbReference type="NCBI Taxonomy" id="47621"/>
    <lineage>
        <taxon>Eukaryota</taxon>
        <taxon>Viridiplantae</taxon>
        <taxon>Streptophyta</taxon>
        <taxon>Embryophyta</taxon>
        <taxon>Tracheophyta</taxon>
        <taxon>Spermatophyta</taxon>
        <taxon>Magnoliopsida</taxon>
        <taxon>eudicotyledons</taxon>
        <taxon>Gunneridae</taxon>
        <taxon>Pentapetalae</taxon>
        <taxon>rosids</taxon>
        <taxon>malvids</taxon>
        <taxon>Malvales</taxon>
        <taxon>Malvaceae</taxon>
        <taxon>Malvoideae</taxon>
        <taxon>Gossypium</taxon>
    </lineage>
</organism>
<reference evidence="3" key="1">
    <citation type="journal article" date="2019" name="Plant Biotechnol. J.">
        <title>Genome sequencing of the Australian wild diploid species Gossypium australe highlights disease resistance and delayed gland morphogenesis.</title>
        <authorList>
            <person name="Cai Y."/>
            <person name="Cai X."/>
            <person name="Wang Q."/>
            <person name="Wang P."/>
            <person name="Zhang Y."/>
            <person name="Cai C."/>
            <person name="Xu Y."/>
            <person name="Wang K."/>
            <person name="Zhou Z."/>
            <person name="Wang C."/>
            <person name="Geng S."/>
            <person name="Li B."/>
            <person name="Dong Q."/>
            <person name="Hou Y."/>
            <person name="Wang H."/>
            <person name="Ai P."/>
            <person name="Liu Z."/>
            <person name="Yi F."/>
            <person name="Sun M."/>
            <person name="An G."/>
            <person name="Cheng J."/>
            <person name="Zhang Y."/>
            <person name="Shi Q."/>
            <person name="Xie Y."/>
            <person name="Shi X."/>
            <person name="Chang Y."/>
            <person name="Huang F."/>
            <person name="Chen Y."/>
            <person name="Hong S."/>
            <person name="Mi L."/>
            <person name="Sun Q."/>
            <person name="Zhang L."/>
            <person name="Zhou B."/>
            <person name="Peng R."/>
            <person name="Zhang X."/>
            <person name="Liu F."/>
        </authorList>
    </citation>
    <scope>NUCLEOTIDE SEQUENCE [LARGE SCALE GENOMIC DNA]</scope>
    <source>
        <strain evidence="3">cv. PA1801</strain>
    </source>
</reference>
<accession>A0A5B6WRQ4</accession>
<feature type="region of interest" description="Disordered" evidence="1">
    <location>
        <begin position="1"/>
        <end position="41"/>
    </location>
</feature>
<evidence type="ECO:0000313" key="2">
    <source>
        <dbReference type="EMBL" id="KAA3483784.1"/>
    </source>
</evidence>
<name>A0A5B6WRQ4_9ROSI</name>
<feature type="compositionally biased region" description="Basic and acidic residues" evidence="1">
    <location>
        <begin position="1"/>
        <end position="16"/>
    </location>
</feature>
<protein>
    <submittedName>
        <fullName evidence="2">Retrotransposon-like protein</fullName>
    </submittedName>
</protein>
<evidence type="ECO:0000256" key="1">
    <source>
        <dbReference type="SAM" id="MobiDB-lite"/>
    </source>
</evidence>
<comment type="caution">
    <text evidence="2">The sequence shown here is derived from an EMBL/GenBank/DDBJ whole genome shotgun (WGS) entry which is preliminary data.</text>
</comment>
<keyword evidence="3" id="KW-1185">Reference proteome</keyword>
<proteinExistence type="predicted"/>
<dbReference type="Proteomes" id="UP000325315">
    <property type="component" value="Unassembled WGS sequence"/>
</dbReference>